<protein>
    <submittedName>
        <fullName evidence="4">Uncharacterized protein</fullName>
    </submittedName>
</protein>
<dbReference type="EMBL" id="LT828648">
    <property type="protein sequence ID" value="SLM48482.1"/>
    <property type="molecule type" value="Genomic_DNA"/>
</dbReference>
<dbReference type="InterPro" id="IPR055396">
    <property type="entry name" value="DUF7088"/>
</dbReference>
<dbReference type="Gene3D" id="3.40.30.10">
    <property type="entry name" value="Glutaredoxin"/>
    <property type="match status" value="1"/>
</dbReference>
<name>A0A1W1I645_9BACT</name>
<reference evidence="4 5" key="1">
    <citation type="submission" date="2017-03" db="EMBL/GenBank/DDBJ databases">
        <authorList>
            <person name="Afonso C.L."/>
            <person name="Miller P.J."/>
            <person name="Scott M.A."/>
            <person name="Spackman E."/>
            <person name="Goraichik I."/>
            <person name="Dimitrov K.M."/>
            <person name="Suarez D.L."/>
            <person name="Swayne D.E."/>
        </authorList>
    </citation>
    <scope>NUCLEOTIDE SEQUENCE [LARGE SCALE GENOMIC DNA]</scope>
    <source>
        <strain evidence="4">Genome sequencing of Nitrospira japonica strain NJ11</strain>
    </source>
</reference>
<feature type="domain" description="ABC-type uncharacterised transport system" evidence="2">
    <location>
        <begin position="208"/>
        <end position="437"/>
    </location>
</feature>
<dbReference type="STRING" id="1325564.NSJP_2310"/>
<dbReference type="SUPFAM" id="SSF52317">
    <property type="entry name" value="Class I glutamine amidotransferase-like"/>
    <property type="match status" value="1"/>
</dbReference>
<sequence>MEMNLRTLPLGVLGTALAVAGLVAYSLAPEKLWLVTVVEGLALVCLVAFFIVHFQSLKSFSSRRSTRLGANSLILTLLLVAILAIINFLSARHSVRWDLSENQNFSLAPQTHRVLRSLPRDVKVTVFTREKDAGYQSYKERLDSYRQASPKLAVEFIDPERQPKAAQSYGITRTDTAIFESGTQTVRVTNPSEAELTGALMRVSRDEKKRILFLEGHGEHSLTDRERTGFSSAKELLIRQGYQIDSISLLSQPSVPDGTAILALAGPRKPITSDELDRIRTYVDAGGRLLLMVDPDTQADLSPLLSRWGLGLGPGVLVDLQDRLAQGDLTALLVRTFTEHEITQDLNAAVLFPLARHITFDEQTGKDWDYVPLARTSPNSWAETDLKGRVVGLNEKEDIKGPLPMAAALAPKAPPVEGKPRPGIVIIGNSTFATNGFVNFPGNSDFLLHTTGWLAEDRELLAIGPRDQALRPFIPNPIQERTLLYVQVILIPALLCMIGLTVWRKRRRL</sequence>
<feature type="transmembrane region" description="Helical" evidence="1">
    <location>
        <begin position="33"/>
        <end position="52"/>
    </location>
</feature>
<dbReference type="AlphaFoldDB" id="A0A1W1I645"/>
<accession>A0A1W1I645</accession>
<evidence type="ECO:0000256" key="1">
    <source>
        <dbReference type="SAM" id="Phobius"/>
    </source>
</evidence>
<evidence type="ECO:0000313" key="4">
    <source>
        <dbReference type="EMBL" id="SLM48482.1"/>
    </source>
</evidence>
<feature type="transmembrane region" description="Helical" evidence="1">
    <location>
        <begin position="483"/>
        <end position="503"/>
    </location>
</feature>
<keyword evidence="1" id="KW-0472">Membrane</keyword>
<proteinExistence type="predicted"/>
<keyword evidence="5" id="KW-1185">Reference proteome</keyword>
<keyword evidence="1" id="KW-1133">Transmembrane helix</keyword>
<gene>
    <name evidence="4" type="ORF">NSJP_2310</name>
</gene>
<evidence type="ECO:0000259" key="3">
    <source>
        <dbReference type="Pfam" id="PF23357"/>
    </source>
</evidence>
<evidence type="ECO:0000259" key="2">
    <source>
        <dbReference type="Pfam" id="PF09822"/>
    </source>
</evidence>
<keyword evidence="1" id="KW-0812">Transmembrane</keyword>
<dbReference type="KEGG" id="nja:NSJP_2310"/>
<dbReference type="OrthoDB" id="9762687at2"/>
<dbReference type="InterPro" id="IPR029062">
    <property type="entry name" value="Class_I_gatase-like"/>
</dbReference>
<feature type="domain" description="DUF7088" evidence="3">
    <location>
        <begin position="101"/>
        <end position="185"/>
    </location>
</feature>
<feature type="transmembrane region" description="Helical" evidence="1">
    <location>
        <begin position="7"/>
        <end position="27"/>
    </location>
</feature>
<dbReference type="Pfam" id="PF23357">
    <property type="entry name" value="DUF7088"/>
    <property type="match status" value="1"/>
</dbReference>
<feature type="transmembrane region" description="Helical" evidence="1">
    <location>
        <begin position="73"/>
        <end position="91"/>
    </location>
</feature>
<evidence type="ECO:0000313" key="5">
    <source>
        <dbReference type="Proteomes" id="UP000192042"/>
    </source>
</evidence>
<dbReference type="Proteomes" id="UP000192042">
    <property type="component" value="Chromosome I"/>
</dbReference>
<organism evidence="4 5">
    <name type="scientific">Nitrospira japonica</name>
    <dbReference type="NCBI Taxonomy" id="1325564"/>
    <lineage>
        <taxon>Bacteria</taxon>
        <taxon>Pseudomonadati</taxon>
        <taxon>Nitrospirota</taxon>
        <taxon>Nitrospiria</taxon>
        <taxon>Nitrospirales</taxon>
        <taxon>Nitrospiraceae</taxon>
        <taxon>Nitrospira</taxon>
    </lineage>
</organism>
<dbReference type="InterPro" id="IPR019196">
    <property type="entry name" value="ABC_transp_unknown"/>
</dbReference>
<dbReference type="Pfam" id="PF09822">
    <property type="entry name" value="ABC_transp_aux"/>
    <property type="match status" value="1"/>
</dbReference>